<dbReference type="PROSITE" id="PS50404">
    <property type="entry name" value="GST_NTER"/>
    <property type="match status" value="1"/>
</dbReference>
<evidence type="ECO:0000313" key="7">
    <source>
        <dbReference type="EMBL" id="CAL5132931.1"/>
    </source>
</evidence>
<evidence type="ECO:0000313" key="8">
    <source>
        <dbReference type="Proteomes" id="UP001497525"/>
    </source>
</evidence>
<evidence type="ECO:0000256" key="3">
    <source>
        <dbReference type="ARBA" id="ARBA00005861"/>
    </source>
</evidence>
<dbReference type="Proteomes" id="UP001497525">
    <property type="component" value="Unassembled WGS sequence"/>
</dbReference>
<comment type="caution">
    <text evidence="7">The sequence shown here is derived from an EMBL/GenBank/DDBJ whole genome shotgun (WGS) entry which is preliminary data.</text>
</comment>
<comment type="similarity">
    <text evidence="3">Belongs to the GST superfamily. Mu family.</text>
</comment>
<comment type="function">
    <text evidence="1">GST isoenzymes appear to play a central role in the parasite detoxification system. Other functions are also suspected including a role in increasing the solubility of haematin in the parasite gut.</text>
</comment>
<dbReference type="PROSITE" id="PS50405">
    <property type="entry name" value="GST_CTER"/>
    <property type="match status" value="1"/>
</dbReference>
<protein>
    <recommendedName>
        <fullName evidence="9">GST N-terminal domain-containing protein</fullName>
    </recommendedName>
</protein>
<dbReference type="CDD" id="cd03192">
    <property type="entry name" value="GST_C_Sigma_like"/>
    <property type="match status" value="1"/>
</dbReference>
<dbReference type="EMBL" id="CAXLJL010000145">
    <property type="protein sequence ID" value="CAL5132931.1"/>
    <property type="molecule type" value="Genomic_DNA"/>
</dbReference>
<feature type="domain" description="GST N-terminal" evidence="5">
    <location>
        <begin position="4"/>
        <end position="85"/>
    </location>
</feature>
<evidence type="ECO:0000256" key="4">
    <source>
        <dbReference type="ARBA" id="ARBA00011738"/>
    </source>
</evidence>
<gene>
    <name evidence="7" type="ORF">CDAUBV1_LOCUS5809</name>
</gene>
<accession>A0AAV2T9H8</accession>
<evidence type="ECO:0008006" key="9">
    <source>
        <dbReference type="Google" id="ProtNLM"/>
    </source>
</evidence>
<evidence type="ECO:0000256" key="2">
    <source>
        <dbReference type="ARBA" id="ARBA00003701"/>
    </source>
</evidence>
<organism evidence="7 8">
    <name type="scientific">Calicophoron daubneyi</name>
    <name type="common">Rumen fluke</name>
    <name type="synonym">Paramphistomum daubneyi</name>
    <dbReference type="NCBI Taxonomy" id="300641"/>
    <lineage>
        <taxon>Eukaryota</taxon>
        <taxon>Metazoa</taxon>
        <taxon>Spiralia</taxon>
        <taxon>Lophotrochozoa</taxon>
        <taxon>Platyhelminthes</taxon>
        <taxon>Trematoda</taxon>
        <taxon>Digenea</taxon>
        <taxon>Plagiorchiida</taxon>
        <taxon>Pronocephalata</taxon>
        <taxon>Paramphistomoidea</taxon>
        <taxon>Paramphistomidae</taxon>
        <taxon>Calicophoron</taxon>
    </lineage>
</organism>
<dbReference type="SFLD" id="SFLDG01205">
    <property type="entry name" value="AMPS.1"/>
    <property type="match status" value="1"/>
</dbReference>
<reference evidence="7" key="1">
    <citation type="submission" date="2024-06" db="EMBL/GenBank/DDBJ databases">
        <authorList>
            <person name="Liu X."/>
            <person name="Lenzi L."/>
            <person name="Haldenby T S."/>
            <person name="Uol C."/>
        </authorList>
    </citation>
    <scope>NUCLEOTIDE SEQUENCE</scope>
</reference>
<dbReference type="PANTHER" id="PTHR11571">
    <property type="entry name" value="GLUTATHIONE S-TRANSFERASE"/>
    <property type="match status" value="1"/>
</dbReference>
<comment type="function">
    <text evidence="2">Conjugation of reduced glutathione to a wide number of exogenous and endogenous hydrophobic electrophiles.</text>
</comment>
<dbReference type="Gene3D" id="3.40.30.10">
    <property type="entry name" value="Glutaredoxin"/>
    <property type="match status" value="1"/>
</dbReference>
<dbReference type="InterPro" id="IPR050213">
    <property type="entry name" value="GST_superfamily"/>
</dbReference>
<dbReference type="InterPro" id="IPR010987">
    <property type="entry name" value="Glutathione-S-Trfase_C-like"/>
</dbReference>
<comment type="subunit">
    <text evidence="4">Homodimer.</text>
</comment>
<name>A0AAV2T9H8_CALDB</name>
<dbReference type="SFLD" id="SFLDS00019">
    <property type="entry name" value="Glutathione_Transferase_(cytos"/>
    <property type="match status" value="1"/>
</dbReference>
<sequence>MSCIKRKLLYFNLRGQAEPIRFLLVALNVPFEDVRVTENEWVRLKTKIPTQRLPYLEVTSSAGSVGYSDGMATARLIARKNDMMGNSDEEYYKVERIIEQCSDIENAYRKFALMSNGDEKTKLKVAFINEIAPSLLKLVCRSLQTSGGNFVAGEKPSFGVLYMLTVLDHVADVDPNLLECSEFAKHREFVLHAFPSLAEYIRTRPSTPT</sequence>
<dbReference type="Pfam" id="PF14497">
    <property type="entry name" value="GST_C_3"/>
    <property type="match status" value="1"/>
</dbReference>
<dbReference type="InterPro" id="IPR036249">
    <property type="entry name" value="Thioredoxin-like_sf"/>
</dbReference>
<proteinExistence type="inferred from homology"/>
<dbReference type="InterPro" id="IPR004045">
    <property type="entry name" value="Glutathione_S-Trfase_N"/>
</dbReference>
<dbReference type="AlphaFoldDB" id="A0AAV2T9H8"/>
<dbReference type="InterPro" id="IPR040079">
    <property type="entry name" value="Glutathione_S-Trfase"/>
</dbReference>
<feature type="domain" description="GST C-terminal" evidence="6">
    <location>
        <begin position="87"/>
        <end position="209"/>
    </location>
</feature>
<evidence type="ECO:0000259" key="6">
    <source>
        <dbReference type="PROSITE" id="PS50405"/>
    </source>
</evidence>
<dbReference type="InterPro" id="IPR004046">
    <property type="entry name" value="GST_C"/>
</dbReference>
<dbReference type="SFLD" id="SFLDG00363">
    <property type="entry name" value="AMPS_(cytGST):_Alpha-__Mu-__Pi"/>
    <property type="match status" value="1"/>
</dbReference>
<dbReference type="GO" id="GO:0004364">
    <property type="term" value="F:glutathione transferase activity"/>
    <property type="evidence" value="ECO:0007669"/>
    <property type="project" value="UniProtKB-EC"/>
</dbReference>
<dbReference type="CDD" id="cd03039">
    <property type="entry name" value="GST_N_Sigma_like"/>
    <property type="match status" value="1"/>
</dbReference>
<dbReference type="InterPro" id="IPR036282">
    <property type="entry name" value="Glutathione-S-Trfase_C_sf"/>
</dbReference>
<dbReference type="Gene3D" id="1.20.1050.10">
    <property type="match status" value="1"/>
</dbReference>
<dbReference type="SUPFAM" id="SSF52833">
    <property type="entry name" value="Thioredoxin-like"/>
    <property type="match status" value="1"/>
</dbReference>
<evidence type="ECO:0000256" key="1">
    <source>
        <dbReference type="ARBA" id="ARBA00002446"/>
    </source>
</evidence>
<dbReference type="GO" id="GO:0006749">
    <property type="term" value="P:glutathione metabolic process"/>
    <property type="evidence" value="ECO:0007669"/>
    <property type="project" value="TreeGrafter"/>
</dbReference>
<dbReference type="PANTHER" id="PTHR11571:SF150">
    <property type="entry name" value="GLUTATHIONE S-TRANSFERASE"/>
    <property type="match status" value="1"/>
</dbReference>
<evidence type="ECO:0000259" key="5">
    <source>
        <dbReference type="PROSITE" id="PS50404"/>
    </source>
</evidence>
<dbReference type="SUPFAM" id="SSF47616">
    <property type="entry name" value="GST C-terminal domain-like"/>
    <property type="match status" value="1"/>
</dbReference>